<keyword evidence="1" id="KW-1133">Transmembrane helix</keyword>
<sequence length="141" mass="14392">MTTRGYGTPPVGAAAAAGRVRPHETAARRWSAGRALAAAAAADLVFVVGVVQPYRDETVWEAPGIPFIDVLLTMAVFASVFALPLVCLVVAVRAALGIASMGRASDVVARVLYAAAVAVALAGAALYVSPLSRAAIAYLLD</sequence>
<feature type="transmembrane region" description="Helical" evidence="1">
    <location>
        <begin position="74"/>
        <end position="96"/>
    </location>
</feature>
<evidence type="ECO:0000313" key="3">
    <source>
        <dbReference type="Proteomes" id="UP000800981"/>
    </source>
</evidence>
<feature type="transmembrane region" description="Helical" evidence="1">
    <location>
        <begin position="108"/>
        <end position="128"/>
    </location>
</feature>
<evidence type="ECO:0000313" key="2">
    <source>
        <dbReference type="EMBL" id="NHC13056.1"/>
    </source>
</evidence>
<organism evidence="2 3">
    <name type="scientific">Motilibacter deserti</name>
    <dbReference type="NCBI Taxonomy" id="2714956"/>
    <lineage>
        <taxon>Bacteria</taxon>
        <taxon>Bacillati</taxon>
        <taxon>Actinomycetota</taxon>
        <taxon>Actinomycetes</taxon>
        <taxon>Motilibacterales</taxon>
        <taxon>Motilibacteraceae</taxon>
        <taxon>Motilibacter</taxon>
    </lineage>
</organism>
<name>A0ABX0GSI5_9ACTN</name>
<evidence type="ECO:0000256" key="1">
    <source>
        <dbReference type="SAM" id="Phobius"/>
    </source>
</evidence>
<dbReference type="Proteomes" id="UP000800981">
    <property type="component" value="Unassembled WGS sequence"/>
</dbReference>
<proteinExistence type="predicted"/>
<gene>
    <name evidence="2" type="ORF">G9H71_04595</name>
</gene>
<feature type="transmembrane region" description="Helical" evidence="1">
    <location>
        <begin position="35"/>
        <end position="54"/>
    </location>
</feature>
<dbReference type="RefSeq" id="WP_166278458.1">
    <property type="nucleotide sequence ID" value="NZ_JAANNP010000001.1"/>
</dbReference>
<protein>
    <submittedName>
        <fullName evidence="2">Uncharacterized protein</fullName>
    </submittedName>
</protein>
<comment type="caution">
    <text evidence="2">The sequence shown here is derived from an EMBL/GenBank/DDBJ whole genome shotgun (WGS) entry which is preliminary data.</text>
</comment>
<reference evidence="2 3" key="1">
    <citation type="submission" date="2020-03" db="EMBL/GenBank/DDBJ databases">
        <title>Two novel Motilibacter sp.</title>
        <authorList>
            <person name="Liu S."/>
        </authorList>
    </citation>
    <scope>NUCLEOTIDE SEQUENCE [LARGE SCALE GENOMIC DNA]</scope>
    <source>
        <strain evidence="2 3">E257</strain>
    </source>
</reference>
<keyword evidence="1" id="KW-0472">Membrane</keyword>
<keyword evidence="3" id="KW-1185">Reference proteome</keyword>
<dbReference type="EMBL" id="JAANNP010000001">
    <property type="protein sequence ID" value="NHC13056.1"/>
    <property type="molecule type" value="Genomic_DNA"/>
</dbReference>
<keyword evidence="1" id="KW-0812">Transmembrane</keyword>
<accession>A0ABX0GSI5</accession>